<reference evidence="2 3" key="1">
    <citation type="submission" date="2010-04" db="EMBL/GenBank/DDBJ databases">
        <authorList>
            <person name="Qin X."/>
            <person name="Bachman B."/>
            <person name="Battles P."/>
            <person name="Bell A."/>
            <person name="Bess C."/>
            <person name="Bickham C."/>
            <person name="Chaboub L."/>
            <person name="Chen D."/>
            <person name="Coyle M."/>
            <person name="Deiros D.R."/>
            <person name="Dinh H."/>
            <person name="Forbes L."/>
            <person name="Fowler G."/>
            <person name="Francisco L."/>
            <person name="Fu Q."/>
            <person name="Gubbala S."/>
            <person name="Hale W."/>
            <person name="Han Y."/>
            <person name="Hemphill L."/>
            <person name="Highlander S.K."/>
            <person name="Hirani K."/>
            <person name="Hogues M."/>
            <person name="Jackson L."/>
            <person name="Jakkamsetti A."/>
            <person name="Javaid M."/>
            <person name="Jiang H."/>
            <person name="Korchina V."/>
            <person name="Kovar C."/>
            <person name="Lara F."/>
            <person name="Lee S."/>
            <person name="Mata R."/>
            <person name="Mathew T."/>
            <person name="Moen C."/>
            <person name="Morales K."/>
            <person name="Munidasa M."/>
            <person name="Nazareth L."/>
            <person name="Ngo R."/>
            <person name="Nguyen L."/>
            <person name="Okwuonu G."/>
            <person name="Ongeri F."/>
            <person name="Patil S."/>
            <person name="Petrosino J."/>
            <person name="Pham C."/>
            <person name="Pham P."/>
            <person name="Pu L.-L."/>
            <person name="Puazo M."/>
            <person name="Raj R."/>
            <person name="Reid J."/>
            <person name="Rouhana J."/>
            <person name="Saada N."/>
            <person name="Shang Y."/>
            <person name="Simmons D."/>
            <person name="Thornton R."/>
            <person name="Warren J."/>
            <person name="Weissenberger G."/>
            <person name="Zhang J."/>
            <person name="Zhang L."/>
            <person name="Zhou C."/>
            <person name="Zhu D."/>
            <person name="Muzny D."/>
            <person name="Worley K."/>
            <person name="Gibbs R."/>
        </authorList>
    </citation>
    <scope>NUCLEOTIDE SEQUENCE [LARGE SCALE GENOMIC DNA]</scope>
    <source>
        <strain evidence="2 3">ATCC 49957</strain>
    </source>
</reference>
<dbReference type="EMBL" id="ADVL01000950">
    <property type="protein sequence ID" value="EFH09139.1"/>
    <property type="molecule type" value="Genomic_DNA"/>
</dbReference>
<dbReference type="Pfam" id="PF17820">
    <property type="entry name" value="PDZ_6"/>
    <property type="match status" value="1"/>
</dbReference>
<dbReference type="SMART" id="SM00228">
    <property type="entry name" value="PDZ"/>
    <property type="match status" value="1"/>
</dbReference>
<dbReference type="AlphaFoldDB" id="D5RU80"/>
<dbReference type="HOGENOM" id="CLU_017295_3_1_5"/>
<dbReference type="Gene3D" id="3.90.226.10">
    <property type="entry name" value="2-enoyl-CoA Hydratase, Chain A, domain 1"/>
    <property type="match status" value="1"/>
</dbReference>
<keyword evidence="3" id="KW-1185">Reference proteome</keyword>
<name>D5RU80_9PROT</name>
<comment type="caution">
    <text evidence="2">The sequence shown here is derived from an EMBL/GenBank/DDBJ whole genome shotgun (WGS) entry which is preliminary data.</text>
</comment>
<dbReference type="InterPro" id="IPR005151">
    <property type="entry name" value="Tail-specific_protease"/>
</dbReference>
<dbReference type="GO" id="GO:0006508">
    <property type="term" value="P:proteolysis"/>
    <property type="evidence" value="ECO:0007669"/>
    <property type="project" value="InterPro"/>
</dbReference>
<accession>D5RU80</accession>
<dbReference type="GO" id="GO:0007165">
    <property type="term" value="P:signal transduction"/>
    <property type="evidence" value="ECO:0007669"/>
    <property type="project" value="TreeGrafter"/>
</dbReference>
<evidence type="ECO:0000313" key="2">
    <source>
        <dbReference type="EMBL" id="EFH09139.1"/>
    </source>
</evidence>
<sequence>MLQAGFEEVFNHLDPYSRYITADEAWQARQRRVGQSGLGLRVAAGARDRLVIATLQPEGEAARAGLREGDELHSIDGVPVSARRIILAAEMLEGPPGSEVALELRRGSQRLRVVLRRASQALQPLLTEVQDGILWMRLPIFSANTTEELSEALANAFAAPAPPRGLVLDLRGNRGGVLSQAMSVADAFLSDGLVAQSVGRHPDARRVWDAAGTDLAQGRPLVVLVDGRTASAAEIVAAALGDRGRAVVVGSATLGKGLIQVVIPLSNGAEVLISWSRVLAPAGWPVQGLGVLPALCTSLGQEALRGALQALGAGMAPMGAVLQRQRRA</sequence>
<evidence type="ECO:0000259" key="1">
    <source>
        <dbReference type="PROSITE" id="PS50106"/>
    </source>
</evidence>
<dbReference type="Proteomes" id="UP000005324">
    <property type="component" value="Unassembled WGS sequence"/>
</dbReference>
<dbReference type="EC" id="3.4.21.-" evidence="2"/>
<proteinExistence type="predicted"/>
<dbReference type="SMART" id="SM00245">
    <property type="entry name" value="TSPc"/>
    <property type="match status" value="1"/>
</dbReference>
<feature type="domain" description="PDZ" evidence="1">
    <location>
        <begin position="27"/>
        <end position="119"/>
    </location>
</feature>
<dbReference type="PROSITE" id="PS50106">
    <property type="entry name" value="PDZ"/>
    <property type="match status" value="1"/>
</dbReference>
<gene>
    <name evidence="2" type="primary">prfC2</name>
    <name evidence="2" type="ORF">HMPREF0731_4642</name>
</gene>
<dbReference type="PANTHER" id="PTHR32060">
    <property type="entry name" value="TAIL-SPECIFIC PROTEASE"/>
    <property type="match status" value="1"/>
</dbReference>
<dbReference type="InterPro" id="IPR041489">
    <property type="entry name" value="PDZ_6"/>
</dbReference>
<evidence type="ECO:0000313" key="3">
    <source>
        <dbReference type="Proteomes" id="UP000005324"/>
    </source>
</evidence>
<dbReference type="Pfam" id="PF03572">
    <property type="entry name" value="Peptidase_S41"/>
    <property type="match status" value="1"/>
</dbReference>
<protein>
    <submittedName>
        <fullName evidence="2">Peptidase, S41 family</fullName>
        <ecNumber evidence="2">3.4.21.-</ecNumber>
    </submittedName>
</protein>
<feature type="non-terminal residue" evidence="2">
    <location>
        <position position="328"/>
    </location>
</feature>
<dbReference type="GO" id="GO:0008236">
    <property type="term" value="F:serine-type peptidase activity"/>
    <property type="evidence" value="ECO:0007669"/>
    <property type="project" value="InterPro"/>
</dbReference>
<dbReference type="PANTHER" id="PTHR32060:SF30">
    <property type="entry name" value="CARBOXY-TERMINAL PROCESSING PROTEASE CTPA"/>
    <property type="match status" value="1"/>
</dbReference>
<dbReference type="GO" id="GO:0004175">
    <property type="term" value="F:endopeptidase activity"/>
    <property type="evidence" value="ECO:0007669"/>
    <property type="project" value="TreeGrafter"/>
</dbReference>
<dbReference type="GO" id="GO:0030288">
    <property type="term" value="C:outer membrane-bounded periplasmic space"/>
    <property type="evidence" value="ECO:0007669"/>
    <property type="project" value="TreeGrafter"/>
</dbReference>
<keyword evidence="2" id="KW-0378">Hydrolase</keyword>
<dbReference type="SUPFAM" id="SSF52096">
    <property type="entry name" value="ClpP/crotonase"/>
    <property type="match status" value="1"/>
</dbReference>
<dbReference type="InterPro" id="IPR001478">
    <property type="entry name" value="PDZ"/>
</dbReference>
<dbReference type="Gene3D" id="3.30.750.44">
    <property type="match status" value="1"/>
</dbReference>
<dbReference type="InterPro" id="IPR036034">
    <property type="entry name" value="PDZ_sf"/>
</dbReference>
<dbReference type="Gene3D" id="2.30.42.10">
    <property type="match status" value="1"/>
</dbReference>
<organism evidence="2 3">
    <name type="scientific">Pseudoroseomonas cervicalis ATCC 49957</name>
    <dbReference type="NCBI Taxonomy" id="525371"/>
    <lineage>
        <taxon>Bacteria</taxon>
        <taxon>Pseudomonadati</taxon>
        <taxon>Pseudomonadota</taxon>
        <taxon>Alphaproteobacteria</taxon>
        <taxon>Acetobacterales</taxon>
        <taxon>Roseomonadaceae</taxon>
        <taxon>Roseomonas</taxon>
    </lineage>
</organism>
<dbReference type="InterPro" id="IPR029045">
    <property type="entry name" value="ClpP/crotonase-like_dom_sf"/>
</dbReference>
<dbReference type="SUPFAM" id="SSF50156">
    <property type="entry name" value="PDZ domain-like"/>
    <property type="match status" value="1"/>
</dbReference>